<feature type="active site" description="Nucleophile" evidence="16">
    <location>
        <position position="313"/>
    </location>
</feature>
<evidence type="ECO:0000256" key="5">
    <source>
        <dbReference type="ARBA" id="ARBA00022692"/>
    </source>
</evidence>
<feature type="transmembrane region" description="Helical" evidence="17">
    <location>
        <begin position="55"/>
        <end position="78"/>
    </location>
</feature>
<evidence type="ECO:0000256" key="7">
    <source>
        <dbReference type="ARBA" id="ARBA00022989"/>
    </source>
</evidence>
<evidence type="ECO:0000259" key="18">
    <source>
        <dbReference type="SMART" id="SM00226"/>
    </source>
</evidence>
<dbReference type="Proteomes" id="UP000658382">
    <property type="component" value="Unassembled WGS sequence"/>
</dbReference>
<gene>
    <name evidence="16" type="primary">arsC</name>
    <name evidence="19" type="ORF">GCM10007063_30910</name>
</gene>
<protein>
    <recommendedName>
        <fullName evidence="12 16">Arsenate reductase</fullName>
        <ecNumber evidence="15 16">1.20.4.4</ecNumber>
    </recommendedName>
</protein>
<comment type="similarity">
    <text evidence="14 16">Belongs to the low molecular weight phosphotyrosine protein phosphatase family. Thioredoxin-coupled ArsC subfamily.</text>
</comment>
<evidence type="ECO:0000256" key="14">
    <source>
        <dbReference type="ARBA" id="ARBA00061528"/>
    </source>
</evidence>
<keyword evidence="3" id="KW-1003">Cell membrane</keyword>
<evidence type="ECO:0000256" key="12">
    <source>
        <dbReference type="ARBA" id="ARBA00039879"/>
    </source>
</evidence>
<evidence type="ECO:0000256" key="4">
    <source>
        <dbReference type="ARBA" id="ARBA00022490"/>
    </source>
</evidence>
<comment type="function">
    <text evidence="16">Catalyzes the reduction of arsenate [As(V)] to arsenite [As(III)].</text>
</comment>
<dbReference type="PANTHER" id="PTHR43302:SF5">
    <property type="entry name" value="TRANSPORTER ARSB-RELATED"/>
    <property type="match status" value="1"/>
</dbReference>
<feature type="transmembrane region" description="Helical" evidence="17">
    <location>
        <begin position="139"/>
        <end position="163"/>
    </location>
</feature>
<keyword evidence="20" id="KW-1185">Reference proteome</keyword>
<dbReference type="Pfam" id="PF01451">
    <property type="entry name" value="LMWPc"/>
    <property type="match status" value="1"/>
</dbReference>
<dbReference type="PRINTS" id="PR00758">
    <property type="entry name" value="ARSENICPUMP"/>
</dbReference>
<dbReference type="NCBIfam" id="NF010053">
    <property type="entry name" value="PRK13530.1"/>
    <property type="match status" value="1"/>
</dbReference>
<keyword evidence="6 16" id="KW-0059">Arsenical resistance</keyword>
<evidence type="ECO:0000256" key="15">
    <source>
        <dbReference type="ARBA" id="ARBA00066655"/>
    </source>
</evidence>
<dbReference type="GO" id="GO:0004725">
    <property type="term" value="F:protein tyrosine phosphatase activity"/>
    <property type="evidence" value="ECO:0007669"/>
    <property type="project" value="UniProtKB-UniRule"/>
</dbReference>
<dbReference type="SUPFAM" id="SSF52788">
    <property type="entry name" value="Phosphotyrosine protein phosphatases I"/>
    <property type="match status" value="1"/>
</dbReference>
<dbReference type="GO" id="GO:0046685">
    <property type="term" value="P:response to arsenic-containing substance"/>
    <property type="evidence" value="ECO:0007669"/>
    <property type="project" value="UniProtKB-UniRule"/>
</dbReference>
<reference evidence="19" key="1">
    <citation type="journal article" date="2014" name="Int. J. Syst. Evol. Microbiol.">
        <title>Complete genome sequence of Corynebacterium casei LMG S-19264T (=DSM 44701T), isolated from a smear-ripened cheese.</title>
        <authorList>
            <consortium name="US DOE Joint Genome Institute (JGI-PGF)"/>
            <person name="Walter F."/>
            <person name="Albersmeier A."/>
            <person name="Kalinowski J."/>
            <person name="Ruckert C."/>
        </authorList>
    </citation>
    <scope>NUCLEOTIDE SEQUENCE</scope>
    <source>
        <strain evidence="19">JCM 12580</strain>
    </source>
</reference>
<dbReference type="InterPro" id="IPR023485">
    <property type="entry name" value="Ptyr_pPase"/>
</dbReference>
<organism evidence="19 20">
    <name type="scientific">Lentibacillus kapialis</name>
    <dbReference type="NCBI Taxonomy" id="340214"/>
    <lineage>
        <taxon>Bacteria</taxon>
        <taxon>Bacillati</taxon>
        <taxon>Bacillota</taxon>
        <taxon>Bacilli</taxon>
        <taxon>Bacillales</taxon>
        <taxon>Bacillaceae</taxon>
        <taxon>Lentibacillus</taxon>
    </lineage>
</organism>
<comment type="similarity">
    <text evidence="2">Belongs to the ArsB family.</text>
</comment>
<dbReference type="RefSeq" id="WP_188634008.1">
    <property type="nucleotide sequence ID" value="NZ_BMNQ01000065.1"/>
</dbReference>
<feature type="transmembrane region" description="Helical" evidence="17">
    <location>
        <begin position="98"/>
        <end position="127"/>
    </location>
</feature>
<keyword evidence="9 17" id="KW-0472">Membrane</keyword>
<keyword evidence="10 16" id="KW-1015">Disulfide bond</keyword>
<dbReference type="EMBL" id="BMNQ01000065">
    <property type="protein sequence ID" value="GGK06229.1"/>
    <property type="molecule type" value="Genomic_DNA"/>
</dbReference>
<dbReference type="SMART" id="SM00226">
    <property type="entry name" value="LMWPc"/>
    <property type="match status" value="1"/>
</dbReference>
<dbReference type="NCBIfam" id="TIGR02691">
    <property type="entry name" value="arsC_pI258_fam"/>
    <property type="match status" value="1"/>
</dbReference>
<comment type="catalytic activity">
    <reaction evidence="13 16">
        <text>arsenate + [thioredoxin]-dithiol + H(+) = arsenite + [thioredoxin]-disulfide + H2O</text>
        <dbReference type="Rhea" id="RHEA:43848"/>
        <dbReference type="Rhea" id="RHEA-COMP:10698"/>
        <dbReference type="Rhea" id="RHEA-COMP:10700"/>
        <dbReference type="ChEBI" id="CHEBI:15377"/>
        <dbReference type="ChEBI" id="CHEBI:15378"/>
        <dbReference type="ChEBI" id="CHEBI:29242"/>
        <dbReference type="ChEBI" id="CHEBI:29950"/>
        <dbReference type="ChEBI" id="CHEBI:48597"/>
        <dbReference type="ChEBI" id="CHEBI:50058"/>
        <dbReference type="EC" id="1.20.4.4"/>
    </reaction>
</comment>
<dbReference type="GO" id="GO:0005886">
    <property type="term" value="C:plasma membrane"/>
    <property type="evidence" value="ECO:0007669"/>
    <property type="project" value="UniProtKB-SubCell"/>
</dbReference>
<dbReference type="InterPro" id="IPR000802">
    <property type="entry name" value="Arsenical_pump_ArsB"/>
</dbReference>
<dbReference type="EC" id="1.20.4.4" evidence="15 16"/>
<feature type="active site" description="Nucleophile" evidence="16">
    <location>
        <position position="320"/>
    </location>
</feature>
<dbReference type="Gene3D" id="3.40.50.2300">
    <property type="match status" value="1"/>
</dbReference>
<reference evidence="19" key="2">
    <citation type="submission" date="2020-09" db="EMBL/GenBank/DDBJ databases">
        <authorList>
            <person name="Sun Q."/>
            <person name="Ohkuma M."/>
        </authorList>
    </citation>
    <scope>NUCLEOTIDE SEQUENCE</scope>
    <source>
        <strain evidence="19">JCM 12580</strain>
    </source>
</reference>
<dbReference type="GO" id="GO:0030612">
    <property type="term" value="F:arsenate reductase (thioredoxin) activity"/>
    <property type="evidence" value="ECO:0007669"/>
    <property type="project" value="UniProtKB-UniRule"/>
</dbReference>
<evidence type="ECO:0000256" key="16">
    <source>
        <dbReference type="HAMAP-Rule" id="MF_01624"/>
    </source>
</evidence>
<evidence type="ECO:0000256" key="17">
    <source>
        <dbReference type="SAM" id="Phobius"/>
    </source>
</evidence>
<evidence type="ECO:0000313" key="20">
    <source>
        <dbReference type="Proteomes" id="UP000658382"/>
    </source>
</evidence>
<evidence type="ECO:0000256" key="9">
    <source>
        <dbReference type="ARBA" id="ARBA00023136"/>
    </source>
</evidence>
<name>A0A917Q149_9BACI</name>
<evidence type="ECO:0000256" key="10">
    <source>
        <dbReference type="ARBA" id="ARBA00023157"/>
    </source>
</evidence>
<dbReference type="GO" id="GO:0015105">
    <property type="term" value="F:arsenite transmembrane transporter activity"/>
    <property type="evidence" value="ECO:0007669"/>
    <property type="project" value="InterPro"/>
</dbReference>
<dbReference type="InterPro" id="IPR014064">
    <property type="entry name" value="Arsenate_reductase_ArsC"/>
</dbReference>
<keyword evidence="8 16" id="KW-0560">Oxidoreductase</keyword>
<evidence type="ECO:0000256" key="8">
    <source>
        <dbReference type="ARBA" id="ARBA00023002"/>
    </source>
</evidence>
<dbReference type="HAMAP" id="MF_01624">
    <property type="entry name" value="Arsenate_reduct"/>
    <property type="match status" value="1"/>
</dbReference>
<dbReference type="PANTHER" id="PTHR43302">
    <property type="entry name" value="TRANSPORTER ARSB-RELATED"/>
    <property type="match status" value="1"/>
</dbReference>
<sequence>MNLAIVATIIFILTLVLVIWQPKNLGIGWTACGGAILALIVGVVDFQDVLAVTYIVWNATLAFVAIIIISLILDKIGFFEWAALHMARIAKGNGKKMFVYVILLGAVVAALFANDGAALILTPIVLAMVRNLNFKEKMILPFIMASGFIADTASLPLVVSNLVNIVSADFFGIEFIEYATRMIVPNLFSIGASILVLYLFFRKSIPENYDVLSMISSLGEISKQKKRRITHMSKKIIYFLCTGNSCRSQIAEGWAKKYLSEEWDVKSAGIEAHGLNPSAVKAMNEVNIDISDQKSEMIDPEVLNNAAMAVTLCGDAADKCPMTPPHVKRDHWGFDDPAKAKGTDEEKWEVFQRVRDEIGERIKRFAETGE</sequence>
<keyword evidence="11 16" id="KW-0676">Redox-active center</keyword>
<evidence type="ECO:0000256" key="2">
    <source>
        <dbReference type="ARBA" id="ARBA00006433"/>
    </source>
</evidence>
<evidence type="ECO:0000313" key="19">
    <source>
        <dbReference type="EMBL" id="GGK06229.1"/>
    </source>
</evidence>
<feature type="transmembrane region" description="Helical" evidence="17">
    <location>
        <begin position="183"/>
        <end position="201"/>
    </location>
</feature>
<evidence type="ECO:0000256" key="11">
    <source>
        <dbReference type="ARBA" id="ARBA00023284"/>
    </source>
</evidence>
<feature type="transmembrane region" description="Helical" evidence="17">
    <location>
        <begin position="28"/>
        <end position="46"/>
    </location>
</feature>
<feature type="disulfide bond" description="Redox-active; alternate" evidence="16">
    <location>
        <begin position="241"/>
        <end position="313"/>
    </location>
</feature>
<accession>A0A917Q149</accession>
<dbReference type="AlphaFoldDB" id="A0A917Q149"/>
<keyword evidence="7 17" id="KW-1133">Transmembrane helix</keyword>
<dbReference type="Pfam" id="PF02040">
    <property type="entry name" value="ArsB"/>
    <property type="match status" value="1"/>
</dbReference>
<feature type="active site" description="Nucleophile" evidence="16">
    <location>
        <position position="241"/>
    </location>
</feature>
<evidence type="ECO:0000256" key="1">
    <source>
        <dbReference type="ARBA" id="ARBA00004651"/>
    </source>
</evidence>
<evidence type="ECO:0000256" key="3">
    <source>
        <dbReference type="ARBA" id="ARBA00022475"/>
    </source>
</evidence>
<comment type="caution">
    <text evidence="19">The sequence shown here is derived from an EMBL/GenBank/DDBJ whole genome shotgun (WGS) entry which is preliminary data.</text>
</comment>
<feature type="domain" description="Phosphotyrosine protein phosphatase I" evidence="18">
    <location>
        <begin position="235"/>
        <end position="368"/>
    </location>
</feature>
<proteinExistence type="inferred from homology"/>
<feature type="disulfide bond" description="Redox-active; alternate" evidence="16">
    <location>
        <begin position="313"/>
        <end position="320"/>
    </location>
</feature>
<comment type="subcellular location">
    <subcellularLocation>
        <location evidence="1">Cell membrane</location>
        <topology evidence="1">Multi-pass membrane protein</topology>
    </subcellularLocation>
    <subcellularLocation>
        <location evidence="16">Cytoplasm</location>
    </subcellularLocation>
</comment>
<keyword evidence="5 17" id="KW-0812">Transmembrane</keyword>
<evidence type="ECO:0000256" key="13">
    <source>
        <dbReference type="ARBA" id="ARBA00052766"/>
    </source>
</evidence>
<evidence type="ECO:0000256" key="6">
    <source>
        <dbReference type="ARBA" id="ARBA00022849"/>
    </source>
</evidence>
<keyword evidence="4 16" id="KW-0963">Cytoplasm</keyword>
<dbReference type="InterPro" id="IPR036196">
    <property type="entry name" value="Ptyr_pPase_sf"/>
</dbReference>
<dbReference type="CDD" id="cd16345">
    <property type="entry name" value="LMWP_ArsC"/>
    <property type="match status" value="1"/>
</dbReference>
<dbReference type="GO" id="GO:0005737">
    <property type="term" value="C:cytoplasm"/>
    <property type="evidence" value="ECO:0007669"/>
    <property type="project" value="UniProtKB-SubCell"/>
</dbReference>
<dbReference type="FunFam" id="3.40.50.2300:FF:000237">
    <property type="entry name" value="Arsenate reductase"/>
    <property type="match status" value="1"/>
</dbReference>